<keyword evidence="2" id="KW-1185">Reference proteome</keyword>
<name>A0ABW0HNS2_9BACL</name>
<dbReference type="Proteomes" id="UP001596113">
    <property type="component" value="Unassembled WGS sequence"/>
</dbReference>
<proteinExistence type="predicted"/>
<accession>A0ABW0HNS2</accession>
<gene>
    <name evidence="1" type="ORF">ACFPOF_05240</name>
</gene>
<comment type="caution">
    <text evidence="1">The sequence shown here is derived from an EMBL/GenBank/DDBJ whole genome shotgun (WGS) entry which is preliminary data.</text>
</comment>
<evidence type="ECO:0000313" key="1">
    <source>
        <dbReference type="EMBL" id="MFC5402135.1"/>
    </source>
</evidence>
<reference evidence="2" key="1">
    <citation type="journal article" date="2019" name="Int. J. Syst. Evol. Microbiol.">
        <title>The Global Catalogue of Microorganisms (GCM) 10K type strain sequencing project: providing services to taxonomists for standard genome sequencing and annotation.</title>
        <authorList>
            <consortium name="The Broad Institute Genomics Platform"/>
            <consortium name="The Broad Institute Genome Sequencing Center for Infectious Disease"/>
            <person name="Wu L."/>
            <person name="Ma J."/>
        </authorList>
    </citation>
    <scope>NUCLEOTIDE SEQUENCE [LARGE SCALE GENOMIC DNA]</scope>
    <source>
        <strain evidence="2">CGMCC 1.18575</strain>
    </source>
</reference>
<dbReference type="RefSeq" id="WP_378130452.1">
    <property type="nucleotide sequence ID" value="NZ_JBHSMI010000009.1"/>
</dbReference>
<protein>
    <submittedName>
        <fullName evidence="1">YheC/YheD family protein</fullName>
    </submittedName>
</protein>
<sequence length="389" mass="44251">MLLKLPPANVESTEAAADKPVVAILTIEDDIQLFRGNRSNFADLIRTGESLDIVTYVVTVKHLKLGAPRVLGYSIQPGEDVWISSWYPRPTFVYNRIPQREDERQPHVKKKLAALSRRTDVRLFNRRFFNKWSLFQWLNEHKTTKAYIPETKKLTDTYVLSSLLKKHKTLYLKPVRGKAGVGIMTASVQAEKKLPYRLQMQEEKGSRTFRCATMRRLWDRIVKQSANLGEPYIAQQGISLAAVNSRPFDLRALVQKNGTGQWELSGVGARVAGDSSITTHVPRGGYIDDPEKLLVSIFGKEKTAKMLFKVQAAAVTIAKQIERSCHNRLCEMSMDLGVDSDGHVWFFEANSKPMKFDEPHIRVKSLERIFQYSQYLHRLKQTAKGGTSS</sequence>
<dbReference type="Pfam" id="PF14398">
    <property type="entry name" value="ATPgrasp_YheCD"/>
    <property type="match status" value="1"/>
</dbReference>
<evidence type="ECO:0000313" key="2">
    <source>
        <dbReference type="Proteomes" id="UP001596113"/>
    </source>
</evidence>
<dbReference type="SUPFAM" id="SSF56059">
    <property type="entry name" value="Glutathione synthetase ATP-binding domain-like"/>
    <property type="match status" value="1"/>
</dbReference>
<dbReference type="EMBL" id="JBHSMI010000009">
    <property type="protein sequence ID" value="MFC5402135.1"/>
    <property type="molecule type" value="Genomic_DNA"/>
</dbReference>
<dbReference type="InterPro" id="IPR026838">
    <property type="entry name" value="YheC/D"/>
</dbReference>
<organism evidence="1 2">
    <name type="scientific">Cohnella soli</name>
    <dbReference type="NCBI Taxonomy" id="425005"/>
    <lineage>
        <taxon>Bacteria</taxon>
        <taxon>Bacillati</taxon>
        <taxon>Bacillota</taxon>
        <taxon>Bacilli</taxon>
        <taxon>Bacillales</taxon>
        <taxon>Paenibacillaceae</taxon>
        <taxon>Cohnella</taxon>
    </lineage>
</organism>